<feature type="transmembrane region" description="Helical" evidence="10">
    <location>
        <begin position="202"/>
        <end position="225"/>
    </location>
</feature>
<keyword evidence="13" id="KW-1185">Reference proteome</keyword>
<dbReference type="Pfam" id="PF00001">
    <property type="entry name" value="7tm_1"/>
    <property type="match status" value="1"/>
</dbReference>
<evidence type="ECO:0000313" key="13">
    <source>
        <dbReference type="Proteomes" id="UP000242188"/>
    </source>
</evidence>
<keyword evidence="7 8" id="KW-0807">Transducer</keyword>
<evidence type="ECO:0000313" key="12">
    <source>
        <dbReference type="EMBL" id="OWF42060.1"/>
    </source>
</evidence>
<dbReference type="OrthoDB" id="6144223at2759"/>
<comment type="caution">
    <text evidence="12">The sequence shown here is derived from an EMBL/GenBank/DDBJ whole genome shotgun (WGS) entry which is preliminary data.</text>
</comment>
<feature type="transmembrane region" description="Helical" evidence="10">
    <location>
        <begin position="378"/>
        <end position="399"/>
    </location>
</feature>
<organism evidence="12 13">
    <name type="scientific">Mizuhopecten yessoensis</name>
    <name type="common">Japanese scallop</name>
    <name type="synonym">Patinopecten yessoensis</name>
    <dbReference type="NCBI Taxonomy" id="6573"/>
    <lineage>
        <taxon>Eukaryota</taxon>
        <taxon>Metazoa</taxon>
        <taxon>Spiralia</taxon>
        <taxon>Lophotrochozoa</taxon>
        <taxon>Mollusca</taxon>
        <taxon>Bivalvia</taxon>
        <taxon>Autobranchia</taxon>
        <taxon>Pteriomorphia</taxon>
        <taxon>Pectinida</taxon>
        <taxon>Pectinoidea</taxon>
        <taxon>Pectinidae</taxon>
        <taxon>Mizuhopecten</taxon>
    </lineage>
</organism>
<accession>A0A210PZY6</accession>
<dbReference type="PANTHER" id="PTHR24238:SF47">
    <property type="entry name" value="ECDYSTEROIDS_DOPAMINE RECEPTOR-RELATED"/>
    <property type="match status" value="1"/>
</dbReference>
<evidence type="ECO:0000256" key="10">
    <source>
        <dbReference type="SAM" id="Phobius"/>
    </source>
</evidence>
<name>A0A210PZY6_MIZYE</name>
<dbReference type="SUPFAM" id="SSF81321">
    <property type="entry name" value="Family A G protein-coupled receptor-like"/>
    <property type="match status" value="1"/>
</dbReference>
<feature type="transmembrane region" description="Helical" evidence="10">
    <location>
        <begin position="56"/>
        <end position="75"/>
    </location>
</feature>
<feature type="transmembrane region" description="Helical" evidence="10">
    <location>
        <begin position="20"/>
        <end position="44"/>
    </location>
</feature>
<feature type="transmembrane region" description="Helical" evidence="10">
    <location>
        <begin position="136"/>
        <end position="156"/>
    </location>
</feature>
<keyword evidence="3 10" id="KW-1133">Transmembrane helix</keyword>
<feature type="compositionally biased region" description="Polar residues" evidence="9">
    <location>
        <begin position="275"/>
        <end position="291"/>
    </location>
</feature>
<keyword evidence="2 8" id="KW-0812">Transmembrane</keyword>
<dbReference type="InterPro" id="IPR017452">
    <property type="entry name" value="GPCR_Rhodpsn_7TM"/>
</dbReference>
<evidence type="ECO:0000256" key="4">
    <source>
        <dbReference type="ARBA" id="ARBA00023040"/>
    </source>
</evidence>
<evidence type="ECO:0000259" key="11">
    <source>
        <dbReference type="PROSITE" id="PS50262"/>
    </source>
</evidence>
<evidence type="ECO:0000256" key="7">
    <source>
        <dbReference type="ARBA" id="ARBA00023224"/>
    </source>
</evidence>
<gene>
    <name evidence="12" type="ORF">KP79_PYT24390</name>
</gene>
<dbReference type="CDD" id="cd00637">
    <property type="entry name" value="7tm_classA_rhodopsin-like"/>
    <property type="match status" value="1"/>
</dbReference>
<keyword evidence="5 10" id="KW-0472">Membrane</keyword>
<dbReference type="PROSITE" id="PS50262">
    <property type="entry name" value="G_PROTEIN_RECEP_F1_2"/>
    <property type="match status" value="1"/>
</dbReference>
<evidence type="ECO:0000256" key="5">
    <source>
        <dbReference type="ARBA" id="ARBA00023136"/>
    </source>
</evidence>
<evidence type="ECO:0000256" key="3">
    <source>
        <dbReference type="ARBA" id="ARBA00022989"/>
    </source>
</evidence>
<comment type="subcellular location">
    <subcellularLocation>
        <location evidence="1">Membrane</location>
        <topology evidence="1">Multi-pass membrane protein</topology>
    </subcellularLocation>
</comment>
<dbReference type="GO" id="GO:0004930">
    <property type="term" value="F:G protein-coupled receptor activity"/>
    <property type="evidence" value="ECO:0007669"/>
    <property type="project" value="UniProtKB-KW"/>
</dbReference>
<dbReference type="Gene3D" id="1.20.1070.10">
    <property type="entry name" value="Rhodopsin 7-helix transmembrane proteins"/>
    <property type="match status" value="2"/>
</dbReference>
<evidence type="ECO:0000256" key="1">
    <source>
        <dbReference type="ARBA" id="ARBA00004141"/>
    </source>
</evidence>
<sequence length="465" mass="53174">MEPDMMQLMYDLNKEEALKRLPVILFLAILCLFGITSNLHVWYIYKYHFKSSTYRVFVLFMAMIDIVCCFVAIPFEFVDELFALAYTDLISCKIFRFLSTCINMASVFMLVIIAFERYGKVCTPDGNVMSETSATFSSTIVLIASVVFTFPAIYVYGRKTIMTTSEVVNYGNSSSNVSVIGYDCTWGNNIEDTLYFRCYHTWILMTIIGCMVVLAVIYSLIWSTLRRNLILTRNYAMCHTRSSSLVPGENNDEATRCKHGAVHPKESERIPNHTIDPTQVNKKDTTISNGKTDGDSDENLEINSEINKQNGETASSISIDVDDNLATLGICNRSQDISNDRKYSVEYYYSAKAQLLREKLRHAETVNERELPVTKVTFSLSLLCIVFCLPYIVCLITYLSNDAYVVAMSTHEHMFYLICFRLYLVNNVIKSIVYGCLDREFRKNLAKLYRSVFDGCKNFVSRNPK</sequence>
<dbReference type="InterPro" id="IPR000276">
    <property type="entry name" value="GPCR_Rhodpsn"/>
</dbReference>
<feature type="domain" description="G-protein coupled receptors family 1 profile" evidence="11">
    <location>
        <begin position="36"/>
        <end position="434"/>
    </location>
</feature>
<keyword evidence="6 8" id="KW-0675">Receptor</keyword>
<proteinExistence type="inferred from homology"/>
<comment type="similarity">
    <text evidence="8">Belongs to the G-protein coupled receptor 1 family.</text>
</comment>
<dbReference type="PROSITE" id="PS00237">
    <property type="entry name" value="G_PROTEIN_RECEP_F1_1"/>
    <property type="match status" value="1"/>
</dbReference>
<evidence type="ECO:0000256" key="2">
    <source>
        <dbReference type="ARBA" id="ARBA00022692"/>
    </source>
</evidence>
<dbReference type="Proteomes" id="UP000242188">
    <property type="component" value="Unassembled WGS sequence"/>
</dbReference>
<reference evidence="12 13" key="1">
    <citation type="journal article" date="2017" name="Nat. Ecol. Evol.">
        <title>Scallop genome provides insights into evolution of bilaterian karyotype and development.</title>
        <authorList>
            <person name="Wang S."/>
            <person name="Zhang J."/>
            <person name="Jiao W."/>
            <person name="Li J."/>
            <person name="Xun X."/>
            <person name="Sun Y."/>
            <person name="Guo X."/>
            <person name="Huan P."/>
            <person name="Dong B."/>
            <person name="Zhang L."/>
            <person name="Hu X."/>
            <person name="Sun X."/>
            <person name="Wang J."/>
            <person name="Zhao C."/>
            <person name="Wang Y."/>
            <person name="Wang D."/>
            <person name="Huang X."/>
            <person name="Wang R."/>
            <person name="Lv J."/>
            <person name="Li Y."/>
            <person name="Zhang Z."/>
            <person name="Liu B."/>
            <person name="Lu W."/>
            <person name="Hui Y."/>
            <person name="Liang J."/>
            <person name="Zhou Z."/>
            <person name="Hou R."/>
            <person name="Li X."/>
            <person name="Liu Y."/>
            <person name="Li H."/>
            <person name="Ning X."/>
            <person name="Lin Y."/>
            <person name="Zhao L."/>
            <person name="Xing Q."/>
            <person name="Dou J."/>
            <person name="Li Y."/>
            <person name="Mao J."/>
            <person name="Guo H."/>
            <person name="Dou H."/>
            <person name="Li T."/>
            <person name="Mu C."/>
            <person name="Jiang W."/>
            <person name="Fu Q."/>
            <person name="Fu X."/>
            <person name="Miao Y."/>
            <person name="Liu J."/>
            <person name="Yu Q."/>
            <person name="Li R."/>
            <person name="Liao H."/>
            <person name="Li X."/>
            <person name="Kong Y."/>
            <person name="Jiang Z."/>
            <person name="Chourrout D."/>
            <person name="Li R."/>
            <person name="Bao Z."/>
        </authorList>
    </citation>
    <scope>NUCLEOTIDE SEQUENCE [LARGE SCALE GENOMIC DNA]</scope>
    <source>
        <strain evidence="12 13">PY_sf001</strain>
    </source>
</reference>
<protein>
    <submittedName>
        <fullName evidence="12">Vasopressin V1b receptor</fullName>
    </submittedName>
</protein>
<feature type="region of interest" description="Disordered" evidence="9">
    <location>
        <begin position="262"/>
        <end position="300"/>
    </location>
</feature>
<feature type="transmembrane region" description="Helical" evidence="10">
    <location>
        <begin position="414"/>
        <end position="437"/>
    </location>
</feature>
<dbReference type="EMBL" id="NEDP02005321">
    <property type="protein sequence ID" value="OWF42060.1"/>
    <property type="molecule type" value="Genomic_DNA"/>
</dbReference>
<dbReference type="PANTHER" id="PTHR24238">
    <property type="entry name" value="G-PROTEIN COUPLED RECEPTOR"/>
    <property type="match status" value="1"/>
</dbReference>
<dbReference type="AlphaFoldDB" id="A0A210PZY6"/>
<evidence type="ECO:0000256" key="9">
    <source>
        <dbReference type="SAM" id="MobiDB-lite"/>
    </source>
</evidence>
<dbReference type="GO" id="GO:0016020">
    <property type="term" value="C:membrane"/>
    <property type="evidence" value="ECO:0007669"/>
    <property type="project" value="UniProtKB-SubCell"/>
</dbReference>
<keyword evidence="4 8" id="KW-0297">G-protein coupled receptor</keyword>
<evidence type="ECO:0000256" key="6">
    <source>
        <dbReference type="ARBA" id="ARBA00023170"/>
    </source>
</evidence>
<feature type="transmembrane region" description="Helical" evidence="10">
    <location>
        <begin position="95"/>
        <end position="115"/>
    </location>
</feature>
<dbReference type="PRINTS" id="PR00237">
    <property type="entry name" value="GPCRRHODOPSN"/>
</dbReference>
<evidence type="ECO:0000256" key="8">
    <source>
        <dbReference type="RuleBase" id="RU000688"/>
    </source>
</evidence>